<name>A0A7D4UCF8_9SPHI</name>
<proteinExistence type="predicted"/>
<dbReference type="KEGG" id="mmab:HQ865_05755"/>
<protein>
    <recommendedName>
        <fullName evidence="3">Addiction module component</fullName>
    </recommendedName>
</protein>
<dbReference type="EMBL" id="CP054139">
    <property type="protein sequence ID" value="QKJ29279.1"/>
    <property type="molecule type" value="Genomic_DNA"/>
</dbReference>
<sequence length="80" mass="9426">MTTLTMREKLITYLAEAEDSKVNAMYILLEKEIENVTDQFILTDEQFEILEKEHELHISGKSKSYTREEADQIIRGLRSF</sequence>
<evidence type="ECO:0000313" key="2">
    <source>
        <dbReference type="Proteomes" id="UP000505355"/>
    </source>
</evidence>
<dbReference type="Proteomes" id="UP000505355">
    <property type="component" value="Chromosome"/>
</dbReference>
<evidence type="ECO:0000313" key="1">
    <source>
        <dbReference type="EMBL" id="QKJ29279.1"/>
    </source>
</evidence>
<accession>A0A7D4UCF8</accession>
<dbReference type="RefSeq" id="WP_173413973.1">
    <property type="nucleotide sequence ID" value="NZ_CP054139.1"/>
</dbReference>
<dbReference type="AlphaFoldDB" id="A0A7D4UCF8"/>
<gene>
    <name evidence="1" type="ORF">HQ865_05755</name>
</gene>
<reference evidence="1 2" key="1">
    <citation type="submission" date="2020-05" db="EMBL/GenBank/DDBJ databases">
        <title>Mucilaginibacter mali sp. nov.</title>
        <authorList>
            <person name="Kim H.S."/>
            <person name="Lee K.C."/>
            <person name="Suh M.K."/>
            <person name="Kim J.-S."/>
            <person name="Han K.-I."/>
            <person name="Eom M.K."/>
            <person name="Shin Y.K."/>
            <person name="Lee J.-S."/>
        </authorList>
    </citation>
    <scope>NUCLEOTIDE SEQUENCE [LARGE SCALE GENOMIC DNA]</scope>
    <source>
        <strain evidence="1 2">G2-14</strain>
    </source>
</reference>
<evidence type="ECO:0008006" key="3">
    <source>
        <dbReference type="Google" id="ProtNLM"/>
    </source>
</evidence>
<organism evidence="1 2">
    <name type="scientific">Mucilaginibacter mali</name>
    <dbReference type="NCBI Taxonomy" id="2740462"/>
    <lineage>
        <taxon>Bacteria</taxon>
        <taxon>Pseudomonadati</taxon>
        <taxon>Bacteroidota</taxon>
        <taxon>Sphingobacteriia</taxon>
        <taxon>Sphingobacteriales</taxon>
        <taxon>Sphingobacteriaceae</taxon>
        <taxon>Mucilaginibacter</taxon>
    </lineage>
</organism>
<keyword evidence="2" id="KW-1185">Reference proteome</keyword>